<dbReference type="Proteomes" id="UP000828941">
    <property type="component" value="Chromosome 7"/>
</dbReference>
<accession>A0ACB9N8Y5</accession>
<name>A0ACB9N8Y5_BAUVA</name>
<proteinExistence type="predicted"/>
<sequence length="233" mass="26778">MQIIGSAKESLRKILLVGEFDEYPDEKDCTARLAEMLDQLSDDLHKNAENFSTKEFLMEEIKILEEAKLIGIPNSTPPTSFLTLLENKDVLLNAIFHDEQSRVLLEGIWLIQVDHLRQNINTSVQQEFELKMRVIAYWKIAVRRLTDNIALYLQFNINSLVKTDLEKEIVADMLASPIGGGIERLLEELPSVSLKHNRLNQNVKAFEELRRLLTLILDRTFNYNDLISLAALT</sequence>
<organism evidence="1 2">
    <name type="scientific">Bauhinia variegata</name>
    <name type="common">Purple orchid tree</name>
    <name type="synonym">Phanera variegata</name>
    <dbReference type="NCBI Taxonomy" id="167791"/>
    <lineage>
        <taxon>Eukaryota</taxon>
        <taxon>Viridiplantae</taxon>
        <taxon>Streptophyta</taxon>
        <taxon>Embryophyta</taxon>
        <taxon>Tracheophyta</taxon>
        <taxon>Spermatophyta</taxon>
        <taxon>Magnoliopsida</taxon>
        <taxon>eudicotyledons</taxon>
        <taxon>Gunneridae</taxon>
        <taxon>Pentapetalae</taxon>
        <taxon>rosids</taxon>
        <taxon>fabids</taxon>
        <taxon>Fabales</taxon>
        <taxon>Fabaceae</taxon>
        <taxon>Cercidoideae</taxon>
        <taxon>Cercideae</taxon>
        <taxon>Bauhiniinae</taxon>
        <taxon>Bauhinia</taxon>
    </lineage>
</organism>
<dbReference type="EMBL" id="CM039432">
    <property type="protein sequence ID" value="KAI4332441.1"/>
    <property type="molecule type" value="Genomic_DNA"/>
</dbReference>
<gene>
    <name evidence="1" type="ORF">L6164_017351</name>
</gene>
<keyword evidence="2" id="KW-1185">Reference proteome</keyword>
<evidence type="ECO:0000313" key="2">
    <source>
        <dbReference type="Proteomes" id="UP000828941"/>
    </source>
</evidence>
<comment type="caution">
    <text evidence="1">The sequence shown here is derived from an EMBL/GenBank/DDBJ whole genome shotgun (WGS) entry which is preliminary data.</text>
</comment>
<reference evidence="1 2" key="1">
    <citation type="journal article" date="2022" name="DNA Res.">
        <title>Chromosomal-level genome assembly of the orchid tree Bauhinia variegata (Leguminosae; Cercidoideae) supports the allotetraploid origin hypothesis of Bauhinia.</title>
        <authorList>
            <person name="Zhong Y."/>
            <person name="Chen Y."/>
            <person name="Zheng D."/>
            <person name="Pang J."/>
            <person name="Liu Y."/>
            <person name="Luo S."/>
            <person name="Meng S."/>
            <person name="Qian L."/>
            <person name="Wei D."/>
            <person name="Dai S."/>
            <person name="Zhou R."/>
        </authorList>
    </citation>
    <scope>NUCLEOTIDE SEQUENCE [LARGE SCALE GENOMIC DNA]</scope>
    <source>
        <strain evidence="1">BV-YZ2020</strain>
    </source>
</reference>
<protein>
    <submittedName>
        <fullName evidence="1">Uncharacterized protein</fullName>
    </submittedName>
</protein>
<evidence type="ECO:0000313" key="1">
    <source>
        <dbReference type="EMBL" id="KAI4332441.1"/>
    </source>
</evidence>